<organism evidence="1 2">
    <name type="scientific">Aplysia californica</name>
    <name type="common">California sea hare</name>
    <dbReference type="NCBI Taxonomy" id="6500"/>
    <lineage>
        <taxon>Eukaryota</taxon>
        <taxon>Metazoa</taxon>
        <taxon>Spiralia</taxon>
        <taxon>Lophotrochozoa</taxon>
        <taxon>Mollusca</taxon>
        <taxon>Gastropoda</taxon>
        <taxon>Heterobranchia</taxon>
        <taxon>Euthyneura</taxon>
        <taxon>Tectipleura</taxon>
        <taxon>Aplysiida</taxon>
        <taxon>Aplysioidea</taxon>
        <taxon>Aplysiidae</taxon>
        <taxon>Aplysia</taxon>
    </lineage>
</organism>
<evidence type="ECO:0000313" key="1">
    <source>
        <dbReference type="Proteomes" id="UP000694888"/>
    </source>
</evidence>
<gene>
    <name evidence="2" type="primary">LOC101856278</name>
</gene>
<dbReference type="GeneID" id="101856278"/>
<dbReference type="Proteomes" id="UP000694888">
    <property type="component" value="Unplaced"/>
</dbReference>
<proteinExistence type="predicted"/>
<accession>A0ABM0JX87</accession>
<protein>
    <submittedName>
        <fullName evidence="2">Uncharacterized protein LOC101856278 isoform X2</fullName>
    </submittedName>
</protein>
<dbReference type="RefSeq" id="XP_005103696.1">
    <property type="nucleotide sequence ID" value="XM_005103639.3"/>
</dbReference>
<name>A0ABM0JX87_APLCA</name>
<sequence>MLKTTDQTFLHITEKNEARMFSGFTKYVSLAILAIFSVVGPALASPVSQPTIDNPCRITSSAPPEYLSLQQEITLTLNVLETLRSSCEDGVTTMTYENLLTNDEIAPLLSNPMYNLQGLPFLPANRSISEENMARILLKDYHDVSVFTVFAQQVYDEEDGNEVLKADLLKVKHYFYSALCKLDTILGSINNPVSDFVSSDVMPDTLKNITSDKYRYMRAFLLLNSAMKHIEVLHKDYENLQENVSTA</sequence>
<keyword evidence="1" id="KW-1185">Reference proteome</keyword>
<reference evidence="2" key="1">
    <citation type="submission" date="2025-08" db="UniProtKB">
        <authorList>
            <consortium name="RefSeq"/>
        </authorList>
    </citation>
    <scope>IDENTIFICATION</scope>
</reference>
<evidence type="ECO:0000313" key="2">
    <source>
        <dbReference type="RefSeq" id="XP_005103696.1"/>
    </source>
</evidence>